<dbReference type="InterPro" id="IPR006121">
    <property type="entry name" value="HMA_dom"/>
</dbReference>
<proteinExistence type="inferred from homology"/>
<dbReference type="InterPro" id="IPR027256">
    <property type="entry name" value="P-typ_ATPase_IB"/>
</dbReference>
<feature type="transmembrane region" description="Helical" evidence="12">
    <location>
        <begin position="422"/>
        <end position="448"/>
    </location>
</feature>
<dbReference type="SUPFAM" id="SSF55008">
    <property type="entry name" value="HMA, heavy metal-associated domain"/>
    <property type="match status" value="1"/>
</dbReference>
<evidence type="ECO:0000256" key="11">
    <source>
        <dbReference type="ARBA" id="ARBA00047308"/>
    </source>
</evidence>
<dbReference type="KEGG" id="pspw:BJG93_12560"/>
<dbReference type="InterPro" id="IPR008250">
    <property type="entry name" value="ATPase_P-typ_transduc_dom_A_sf"/>
</dbReference>
<evidence type="ECO:0000313" key="14">
    <source>
        <dbReference type="EMBL" id="APA86138.1"/>
    </source>
</evidence>
<dbReference type="Pfam" id="PF00702">
    <property type="entry name" value="Hydrolase"/>
    <property type="match status" value="1"/>
</dbReference>
<dbReference type="SUPFAM" id="SSF81653">
    <property type="entry name" value="Calcium ATPase, transduction domain A"/>
    <property type="match status" value="1"/>
</dbReference>
<dbReference type="SUPFAM" id="SSF81665">
    <property type="entry name" value="Calcium ATPase, transmembrane domain M"/>
    <property type="match status" value="1"/>
</dbReference>
<dbReference type="NCBIfam" id="TIGR01525">
    <property type="entry name" value="ATPase-IB_hvy"/>
    <property type="match status" value="1"/>
</dbReference>
<dbReference type="SFLD" id="SFLDS00003">
    <property type="entry name" value="Haloacid_Dehalogenase"/>
    <property type="match status" value="1"/>
</dbReference>
<dbReference type="InterPro" id="IPR059000">
    <property type="entry name" value="ATPase_P-type_domA"/>
</dbReference>
<evidence type="ECO:0000256" key="2">
    <source>
        <dbReference type="ARBA" id="ARBA00006024"/>
    </source>
</evidence>
<dbReference type="EMBL" id="CP017561">
    <property type="protein sequence ID" value="APA86138.1"/>
    <property type="molecule type" value="Genomic_DNA"/>
</dbReference>
<evidence type="ECO:0000256" key="8">
    <source>
        <dbReference type="ARBA" id="ARBA00022989"/>
    </source>
</evidence>
<dbReference type="InterPro" id="IPR044492">
    <property type="entry name" value="P_typ_ATPase_HD_dom"/>
</dbReference>
<dbReference type="GO" id="GO:0005524">
    <property type="term" value="F:ATP binding"/>
    <property type="evidence" value="ECO:0007669"/>
    <property type="project" value="UniProtKB-UniRule"/>
</dbReference>
<evidence type="ECO:0000256" key="10">
    <source>
        <dbReference type="ARBA" id="ARBA00039097"/>
    </source>
</evidence>
<dbReference type="SFLD" id="SFLDG00002">
    <property type="entry name" value="C1.7:_P-type_atpase_like"/>
    <property type="match status" value="1"/>
</dbReference>
<dbReference type="AlphaFoldDB" id="A0A1I9YIK5"/>
<dbReference type="PANTHER" id="PTHR48085:SF5">
    <property type="entry name" value="CADMIUM_ZINC-TRANSPORTING ATPASE HMA4-RELATED"/>
    <property type="match status" value="1"/>
</dbReference>
<dbReference type="InterPro" id="IPR023214">
    <property type="entry name" value="HAD_sf"/>
</dbReference>
<dbReference type="InterPro" id="IPR023299">
    <property type="entry name" value="ATPase_P-typ_cyto_dom_N"/>
</dbReference>
<evidence type="ECO:0000256" key="9">
    <source>
        <dbReference type="ARBA" id="ARBA00023136"/>
    </source>
</evidence>
<comment type="subcellular location">
    <subcellularLocation>
        <location evidence="12">Cell membrane</location>
    </subcellularLocation>
    <subcellularLocation>
        <location evidence="1">Membrane</location>
        <topology evidence="1">Multi-pass membrane protein</topology>
    </subcellularLocation>
</comment>
<dbReference type="InterPro" id="IPR001757">
    <property type="entry name" value="P_typ_ATPase"/>
</dbReference>
<dbReference type="PRINTS" id="PR00119">
    <property type="entry name" value="CATATPASE"/>
</dbReference>
<sequence length="777" mass="81915">MPETDRIATDRSQAHEACAHGACGEVDARRADERHGHHERGHAHDHAAGACCASTAFAPTSPGLPPSEAVGDDLRTAIRVLQMDCPTEEALIRKKLGRMPAVRSMNFNLMQRVLTVVHAPDALDTVLAALRSLDFTPELASAAGDADANAASQAAINAAGKPWWPLIFASVVAATSEVASWLSAPTWVVASLAIVAIASCGFTTYRKGWVALRNGNLNINALMSIAVTGAALLGQWPEAAMVMVLFTIAELIEARSLDRARNAVEGLMRLTPDEANVRQPDGAWQRVRVDAIAPGALVRVKPGERIALDGAIVAGRSSVDQAPITGESLPVDKATGDTVFAGTINQAGSFDYRVTAAAGNTTLARIIHAVEEAQGTKAPTQRFVDEFARVYTPIVFAIALAVALVPPLLFGGVWHEWVYKALVLLVIACPCALVISTPVTIVSGLAAAARKGILIKGGVYLEQGRKLSRLALDKTGTITHGKPVQTEFEVVGDEADSLRYRSLAASLAGRSDHPVSMAIAAAANDDGVEHLHVDTFEAIAGRGVRGDISGIVYWLGNHRLIEELGRCSPQLEACLDALERQGKTVVMLADAQRVLALFAVADTVKETSRAAVAELRRLGVGTAMLTGDNRHTATTIAQQVGVDEARGDLLPKDKLDAVAQWSADGATVGMVGDGINDAPALARADIGFAMGAMGTDTAIETADVALMDDDLRKIPVFIRLSKATHAVLVQNIGLALGIKSVFLVLTLMGFGTMWMAVFADVGASLLVVGNGLRLLRK</sequence>
<keyword evidence="3 12" id="KW-0812">Transmembrane</keyword>
<dbReference type="FunFam" id="2.70.150.10:FF:000002">
    <property type="entry name" value="Copper-transporting ATPase 1, putative"/>
    <property type="match status" value="1"/>
</dbReference>
<evidence type="ECO:0000259" key="13">
    <source>
        <dbReference type="PROSITE" id="PS50846"/>
    </source>
</evidence>
<feature type="transmembrane region" description="Helical" evidence="12">
    <location>
        <begin position="390"/>
        <end position="410"/>
    </location>
</feature>
<comment type="similarity">
    <text evidence="2 12">Belongs to the cation transport ATPase (P-type) (TC 3.A.3) family. Type IB subfamily.</text>
</comment>
<evidence type="ECO:0000256" key="7">
    <source>
        <dbReference type="ARBA" id="ARBA00022967"/>
    </source>
</evidence>
<dbReference type="Pfam" id="PF00403">
    <property type="entry name" value="HMA"/>
    <property type="match status" value="1"/>
</dbReference>
<evidence type="ECO:0000256" key="12">
    <source>
        <dbReference type="RuleBase" id="RU362081"/>
    </source>
</evidence>
<keyword evidence="5 12" id="KW-0547">Nucleotide-binding</keyword>
<dbReference type="EC" id="7.2.2.12" evidence="10"/>
<dbReference type="SFLD" id="SFLDF00027">
    <property type="entry name" value="p-type_atpase"/>
    <property type="match status" value="1"/>
</dbReference>
<feature type="domain" description="HMA" evidence="13">
    <location>
        <begin position="74"/>
        <end position="138"/>
    </location>
</feature>
<dbReference type="GO" id="GO:0005886">
    <property type="term" value="C:plasma membrane"/>
    <property type="evidence" value="ECO:0007669"/>
    <property type="project" value="UniProtKB-SubCell"/>
</dbReference>
<dbReference type="NCBIfam" id="TIGR01494">
    <property type="entry name" value="ATPase_P-type"/>
    <property type="match status" value="1"/>
</dbReference>
<dbReference type="GO" id="GO:0016887">
    <property type="term" value="F:ATP hydrolysis activity"/>
    <property type="evidence" value="ECO:0007669"/>
    <property type="project" value="InterPro"/>
</dbReference>
<evidence type="ECO:0000256" key="6">
    <source>
        <dbReference type="ARBA" id="ARBA00022840"/>
    </source>
</evidence>
<dbReference type="PRINTS" id="PR00941">
    <property type="entry name" value="CDATPASE"/>
</dbReference>
<dbReference type="InterPro" id="IPR051014">
    <property type="entry name" value="Cation_Transport_ATPase_IB"/>
</dbReference>
<keyword evidence="9 12" id="KW-0472">Membrane</keyword>
<dbReference type="GO" id="GO:0016463">
    <property type="term" value="F:P-type zinc transporter activity"/>
    <property type="evidence" value="ECO:0007669"/>
    <property type="project" value="UniProtKB-EC"/>
</dbReference>
<dbReference type="InterPro" id="IPR036163">
    <property type="entry name" value="HMA_dom_sf"/>
</dbReference>
<dbReference type="Proteomes" id="UP000179860">
    <property type="component" value="Chromosome 1"/>
</dbReference>
<feature type="transmembrane region" description="Helical" evidence="12">
    <location>
        <begin position="187"/>
        <end position="205"/>
    </location>
</feature>
<dbReference type="InterPro" id="IPR036412">
    <property type="entry name" value="HAD-like_sf"/>
</dbReference>
<evidence type="ECO:0000256" key="3">
    <source>
        <dbReference type="ARBA" id="ARBA00022692"/>
    </source>
</evidence>
<reference evidence="14" key="1">
    <citation type="submission" date="2016-09" db="EMBL/GenBank/DDBJ databases">
        <title>The Complete Genome of Burkholderia sprentiae wsm5005.</title>
        <authorList>
            <person name="De Meyer S."/>
            <person name="Wang P."/>
            <person name="Terpolilli J."/>
        </authorList>
    </citation>
    <scope>NUCLEOTIDE SEQUENCE [LARGE SCALE GENOMIC DNA]</scope>
    <source>
        <strain evidence="14">WSM5005</strain>
    </source>
</reference>
<dbReference type="STRING" id="754502.BJG93_12560"/>
<gene>
    <name evidence="14" type="ORF">BJG93_12560</name>
</gene>
<evidence type="ECO:0000313" key="15">
    <source>
        <dbReference type="Proteomes" id="UP000179860"/>
    </source>
</evidence>
<keyword evidence="8 12" id="KW-1133">Transmembrane helix</keyword>
<keyword evidence="12" id="KW-1003">Cell membrane</keyword>
<feature type="transmembrane region" description="Helical" evidence="12">
    <location>
        <begin position="754"/>
        <end position="775"/>
    </location>
</feature>
<dbReference type="GO" id="GO:0046872">
    <property type="term" value="F:metal ion binding"/>
    <property type="evidence" value="ECO:0007669"/>
    <property type="project" value="UniProtKB-KW"/>
</dbReference>
<organism evidence="14 15">
    <name type="scientific">Paraburkholderia sprentiae WSM5005</name>
    <dbReference type="NCBI Taxonomy" id="754502"/>
    <lineage>
        <taxon>Bacteria</taxon>
        <taxon>Pseudomonadati</taxon>
        <taxon>Pseudomonadota</taxon>
        <taxon>Betaproteobacteria</taxon>
        <taxon>Burkholderiales</taxon>
        <taxon>Burkholderiaceae</taxon>
        <taxon>Paraburkholderia</taxon>
    </lineage>
</organism>
<name>A0A1I9YIK5_9BURK</name>
<keyword evidence="7" id="KW-1278">Translocase</keyword>
<dbReference type="InterPro" id="IPR023298">
    <property type="entry name" value="ATPase_P-typ_TM_dom_sf"/>
</dbReference>
<accession>A0A1I9YIK5</accession>
<comment type="catalytic activity">
    <reaction evidence="11">
        <text>Zn(2+)(in) + ATP + H2O = Zn(2+)(out) + ADP + phosphate + H(+)</text>
        <dbReference type="Rhea" id="RHEA:20621"/>
        <dbReference type="ChEBI" id="CHEBI:15377"/>
        <dbReference type="ChEBI" id="CHEBI:15378"/>
        <dbReference type="ChEBI" id="CHEBI:29105"/>
        <dbReference type="ChEBI" id="CHEBI:30616"/>
        <dbReference type="ChEBI" id="CHEBI:43474"/>
        <dbReference type="ChEBI" id="CHEBI:456216"/>
        <dbReference type="EC" id="7.2.2.12"/>
    </reaction>
</comment>
<feature type="transmembrane region" description="Helical" evidence="12">
    <location>
        <begin position="727"/>
        <end position="748"/>
    </location>
</feature>
<evidence type="ECO:0000256" key="4">
    <source>
        <dbReference type="ARBA" id="ARBA00022723"/>
    </source>
</evidence>
<protein>
    <recommendedName>
        <fullName evidence="10">P-type Zn(2+) transporter</fullName>
        <ecNumber evidence="10">7.2.2.12</ecNumber>
    </recommendedName>
</protein>
<evidence type="ECO:0000256" key="1">
    <source>
        <dbReference type="ARBA" id="ARBA00004141"/>
    </source>
</evidence>
<keyword evidence="6 12" id="KW-0067">ATP-binding</keyword>
<dbReference type="OrthoDB" id="8552908at2"/>
<dbReference type="RefSeq" id="WP_027199345.1">
    <property type="nucleotide sequence ID" value="NZ_CP017561.2"/>
</dbReference>
<keyword evidence="4 12" id="KW-0479">Metal-binding</keyword>
<dbReference type="Gene3D" id="3.30.70.100">
    <property type="match status" value="1"/>
</dbReference>
<dbReference type="GO" id="GO:0015086">
    <property type="term" value="F:cadmium ion transmembrane transporter activity"/>
    <property type="evidence" value="ECO:0007669"/>
    <property type="project" value="TreeGrafter"/>
</dbReference>
<dbReference type="InterPro" id="IPR018303">
    <property type="entry name" value="ATPase_P-typ_P_site"/>
</dbReference>
<dbReference type="PANTHER" id="PTHR48085">
    <property type="entry name" value="CADMIUM/ZINC-TRANSPORTING ATPASE HMA2-RELATED"/>
    <property type="match status" value="1"/>
</dbReference>
<dbReference type="PROSITE" id="PS00154">
    <property type="entry name" value="ATPASE_E1_E2"/>
    <property type="match status" value="1"/>
</dbReference>
<reference evidence="14" key="2">
    <citation type="submission" date="2021-06" db="EMBL/GenBank/DDBJ databases">
        <authorList>
            <person name="Rogers T.H."/>
            <person name="Ramsay J.P."/>
            <person name="Wang P."/>
            <person name="Terpolilli J."/>
        </authorList>
    </citation>
    <scope>NUCLEOTIDE SEQUENCE [LARGE SCALE GENOMIC DNA]</scope>
    <source>
        <strain evidence="14">WSM5005</strain>
    </source>
</reference>
<dbReference type="PROSITE" id="PS50846">
    <property type="entry name" value="HMA_2"/>
    <property type="match status" value="1"/>
</dbReference>
<dbReference type="Pfam" id="PF00122">
    <property type="entry name" value="E1-E2_ATPase"/>
    <property type="match status" value="1"/>
</dbReference>
<dbReference type="SUPFAM" id="SSF56784">
    <property type="entry name" value="HAD-like"/>
    <property type="match status" value="1"/>
</dbReference>
<keyword evidence="15" id="KW-1185">Reference proteome</keyword>
<dbReference type="Gene3D" id="3.40.50.1000">
    <property type="entry name" value="HAD superfamily/HAD-like"/>
    <property type="match status" value="1"/>
</dbReference>
<dbReference type="Gene3D" id="2.70.150.10">
    <property type="entry name" value="Calcium-transporting ATPase, cytoplasmic transduction domain A"/>
    <property type="match status" value="1"/>
</dbReference>
<evidence type="ECO:0000256" key="5">
    <source>
        <dbReference type="ARBA" id="ARBA00022741"/>
    </source>
</evidence>
<dbReference type="Gene3D" id="3.40.1110.10">
    <property type="entry name" value="Calcium-transporting ATPase, cytoplasmic domain N"/>
    <property type="match status" value="1"/>
</dbReference>